<reference evidence="1 2" key="2">
    <citation type="submission" date="2018-11" db="EMBL/GenBank/DDBJ databases">
        <authorList>
            <consortium name="Pathogen Informatics"/>
        </authorList>
    </citation>
    <scope>NUCLEOTIDE SEQUENCE [LARGE SCALE GENOMIC DNA]</scope>
    <source>
        <strain evidence="1 2">Egypt</strain>
    </source>
</reference>
<protein>
    <submittedName>
        <fullName evidence="3">Protein kinase domain-containing protein</fullName>
    </submittedName>
</protein>
<evidence type="ECO:0000313" key="2">
    <source>
        <dbReference type="Proteomes" id="UP000272942"/>
    </source>
</evidence>
<sequence length="78" mass="8278">MAARNKHPEKAEVRALIGGSEYGEIAGPRGIGVASWGEMTTDAKFPVPVAEFRLVADVATEEVIDGVDDDVPLEIVTL</sequence>
<accession>A0A183AVL5</accession>
<organism evidence="3">
    <name type="scientific">Echinostoma caproni</name>
    <dbReference type="NCBI Taxonomy" id="27848"/>
    <lineage>
        <taxon>Eukaryota</taxon>
        <taxon>Metazoa</taxon>
        <taxon>Spiralia</taxon>
        <taxon>Lophotrochozoa</taxon>
        <taxon>Platyhelminthes</taxon>
        <taxon>Trematoda</taxon>
        <taxon>Digenea</taxon>
        <taxon>Plagiorchiida</taxon>
        <taxon>Echinostomata</taxon>
        <taxon>Echinostomatoidea</taxon>
        <taxon>Echinostomatidae</taxon>
        <taxon>Echinostoma</taxon>
    </lineage>
</organism>
<dbReference type="AlphaFoldDB" id="A0A183AVL5"/>
<dbReference type="EMBL" id="UZAN01050054">
    <property type="protein sequence ID" value="VDP87932.1"/>
    <property type="molecule type" value="Genomic_DNA"/>
</dbReference>
<keyword evidence="2" id="KW-1185">Reference proteome</keyword>
<proteinExistence type="predicted"/>
<reference evidence="3" key="1">
    <citation type="submission" date="2016-06" db="UniProtKB">
        <authorList>
            <consortium name="WormBaseParasite"/>
        </authorList>
    </citation>
    <scope>IDENTIFICATION</scope>
</reference>
<gene>
    <name evidence="1" type="ORF">ECPE_LOCUS11000</name>
</gene>
<dbReference type="Proteomes" id="UP000272942">
    <property type="component" value="Unassembled WGS sequence"/>
</dbReference>
<dbReference type="WBParaSite" id="ECPE_0001103401-mRNA-1">
    <property type="protein sequence ID" value="ECPE_0001103401-mRNA-1"/>
    <property type="gene ID" value="ECPE_0001103401"/>
</dbReference>
<evidence type="ECO:0000313" key="3">
    <source>
        <dbReference type="WBParaSite" id="ECPE_0001103401-mRNA-1"/>
    </source>
</evidence>
<name>A0A183AVL5_9TREM</name>
<evidence type="ECO:0000313" key="1">
    <source>
        <dbReference type="EMBL" id="VDP87932.1"/>
    </source>
</evidence>